<organism evidence="2 3">
    <name type="scientific">Gordonia terrae NBRC 100016</name>
    <dbReference type="NCBI Taxonomy" id="1089454"/>
    <lineage>
        <taxon>Bacteria</taxon>
        <taxon>Bacillati</taxon>
        <taxon>Actinomycetota</taxon>
        <taxon>Actinomycetes</taxon>
        <taxon>Mycobacteriales</taxon>
        <taxon>Gordoniaceae</taxon>
        <taxon>Gordonia</taxon>
    </lineage>
</organism>
<evidence type="ECO:0000313" key="2">
    <source>
        <dbReference type="EMBL" id="GAB46735.1"/>
    </source>
</evidence>
<reference evidence="2 3" key="1">
    <citation type="submission" date="2012-02" db="EMBL/GenBank/DDBJ databases">
        <title>Whole genome shotgun sequence of Gordonia terrae NBRC 100016.</title>
        <authorList>
            <person name="Takarada H."/>
            <person name="Hosoyama A."/>
            <person name="Tsuchikane K."/>
            <person name="Katsumata H."/>
            <person name="Yamazaki S."/>
            <person name="Fujita N."/>
        </authorList>
    </citation>
    <scope>NUCLEOTIDE SEQUENCE [LARGE SCALE GENOMIC DNA]</scope>
    <source>
        <strain evidence="2 3">NBRC 100016</strain>
    </source>
</reference>
<dbReference type="RefSeq" id="WP_004023630.1">
    <property type="nucleotide sequence ID" value="NZ_BAFD01000129.1"/>
</dbReference>
<comment type="caution">
    <text evidence="2">The sequence shown here is derived from an EMBL/GenBank/DDBJ whole genome shotgun (WGS) entry which is preliminary data.</text>
</comment>
<name>A0ABQ0HLI8_9ACTN</name>
<accession>A0ABQ0HLI8</accession>
<dbReference type="GeneID" id="32689646"/>
<sequence length="464" mass="51891">MRLLSLDYDPVFGEDTLRSTFESDTSVFDFDVVIWDPESTFHRYAGRAYGQTYQGLYCLSDNESVSLKSDIARRRAEMAEFLRAGRTVVVIVRPPQECYVATGQVSYSGTGRNRAATRSVAKVDLWSAVPVSDLTLVRASGTRISPEGDGPLASLLRKYKDFASYEAIMTSAPGVKFAAVDRTDRVVGSSLKTKDGGLLILMPALDLLAESKEGDDDEVDYVDEAPDIQADLLEAIEKMSNTATSVRPAWTEKYATKGQIALRQSVAKQQARVELERTKLTVLKQEQEESEAKDQLFLGTGRALELQVKEVLQLLGGTVTEPEPGRDDWKVEFPERRAVVEVKGVKKSAAEKYAAQLEKWVATEMEQLGIAPKGILVVNTWREIELDLRTEKDFPDQMLPYSEGRDHCLVTGLQLFAIRVDIEEDPARAKYWRDKILNTSGILLDTPEWQTILTKTEEEESSEK</sequence>
<keyword evidence="3" id="KW-1185">Reference proteome</keyword>
<proteinExistence type="predicted"/>
<dbReference type="EMBL" id="BAFD01000129">
    <property type="protein sequence ID" value="GAB46735.1"/>
    <property type="molecule type" value="Genomic_DNA"/>
</dbReference>
<protein>
    <submittedName>
        <fullName evidence="2">Uncharacterized protein</fullName>
    </submittedName>
</protein>
<dbReference type="Proteomes" id="UP000004881">
    <property type="component" value="Unassembled WGS sequence"/>
</dbReference>
<evidence type="ECO:0000256" key="1">
    <source>
        <dbReference type="SAM" id="Coils"/>
    </source>
</evidence>
<evidence type="ECO:0000313" key="3">
    <source>
        <dbReference type="Proteomes" id="UP000004881"/>
    </source>
</evidence>
<keyword evidence="1" id="KW-0175">Coiled coil</keyword>
<gene>
    <name evidence="2" type="ORF">GOTRE_181_00150</name>
</gene>
<feature type="coiled-coil region" evidence="1">
    <location>
        <begin position="268"/>
        <end position="295"/>
    </location>
</feature>